<evidence type="ECO:0000313" key="3">
    <source>
        <dbReference type="EMBL" id="OBX29252.1"/>
    </source>
</evidence>
<dbReference type="PANTHER" id="PTHR43546:SF3">
    <property type="entry name" value="UPF0173 METAL-DEPENDENT HYDROLASE MJ1163"/>
    <property type="match status" value="1"/>
</dbReference>
<dbReference type="OrthoDB" id="9789133at2"/>
<dbReference type="PANTHER" id="PTHR43546">
    <property type="entry name" value="UPF0173 METAL-DEPENDENT HYDROLASE MJ1163-RELATED"/>
    <property type="match status" value="1"/>
</dbReference>
<feature type="domain" description="Metallo-beta-lactamase" evidence="2">
    <location>
        <begin position="57"/>
        <end position="248"/>
    </location>
</feature>
<name>A0A1A7REZ3_9GAMM</name>
<dbReference type="STRING" id="1443941.A9J31_02930"/>
<gene>
    <name evidence="3" type="ORF">A9J31_02930</name>
</gene>
<sequence length="346" mass="38972">MGKRKIWAYCILSIIVSLSLALLYLVQPSGQLKTFQPWIYQAHQDHKMPHYQVKFFGVSTLLFDDGKQQVLVDGFFSRPSLATTFLKKIDSDASKVDQIIQSHNLKRTQAILVTHSHYDHALDVPFLAHQLSQAKIVGSNSTLNIARGANIPETQLQRVQAWQPMKFGAFTVTAIPSQHTPPTVVNNDLGEEITTPLTLPTRFPSFKEGGSFDYLIQHGEHVSLVKASTGAIPKQFQHLKVDTLFLGIAQLSKQSEQFQQNYLKETLATLQPKTVIPIHWDNFFTPIEPELEFLPRFADNTPKSLNRLIQAAEQQHVQVVLLSQPVSFGLKHELLSKISLCDTQLC</sequence>
<keyword evidence="1" id="KW-0812">Transmembrane</keyword>
<keyword evidence="1" id="KW-1133">Transmembrane helix</keyword>
<reference evidence="4" key="1">
    <citation type="submission" date="2016-06" db="EMBL/GenBank/DDBJ databases">
        <authorList>
            <person name="Radolfova-Krizova L."/>
            <person name="Nemec A."/>
        </authorList>
    </citation>
    <scope>NUCLEOTIDE SEQUENCE [LARGE SCALE GENOMIC DNA]</scope>
    <source>
        <strain evidence="4">ANC 4275</strain>
    </source>
</reference>
<proteinExistence type="predicted"/>
<dbReference type="AlphaFoldDB" id="A0A1A7REZ3"/>
<evidence type="ECO:0000256" key="1">
    <source>
        <dbReference type="SAM" id="Phobius"/>
    </source>
</evidence>
<feature type="transmembrane region" description="Helical" evidence="1">
    <location>
        <begin position="6"/>
        <end position="26"/>
    </location>
</feature>
<evidence type="ECO:0000313" key="4">
    <source>
        <dbReference type="Proteomes" id="UP000185753"/>
    </source>
</evidence>
<comment type="caution">
    <text evidence="3">The sequence shown here is derived from an EMBL/GenBank/DDBJ whole genome shotgun (WGS) entry which is preliminary data.</text>
</comment>
<dbReference type="Gene3D" id="3.60.15.10">
    <property type="entry name" value="Ribonuclease Z/Hydroxyacylglutathione hydrolase-like"/>
    <property type="match status" value="1"/>
</dbReference>
<dbReference type="EMBL" id="LZDS01000012">
    <property type="protein sequence ID" value="OBX29252.1"/>
    <property type="molecule type" value="Genomic_DNA"/>
</dbReference>
<dbReference type="SUPFAM" id="SSF56281">
    <property type="entry name" value="Metallo-hydrolase/oxidoreductase"/>
    <property type="match status" value="1"/>
</dbReference>
<dbReference type="SMART" id="SM00849">
    <property type="entry name" value="Lactamase_B"/>
    <property type="match status" value="1"/>
</dbReference>
<dbReference type="InterPro" id="IPR036866">
    <property type="entry name" value="RibonucZ/Hydroxyglut_hydro"/>
</dbReference>
<dbReference type="RefSeq" id="WP_067763218.1">
    <property type="nucleotide sequence ID" value="NZ_LZDS01000012.1"/>
</dbReference>
<accession>A0A1A7REZ3</accession>
<dbReference type="Proteomes" id="UP000185753">
    <property type="component" value="Unassembled WGS sequence"/>
</dbReference>
<keyword evidence="4" id="KW-1185">Reference proteome</keyword>
<keyword evidence="1" id="KW-0472">Membrane</keyword>
<evidence type="ECO:0000259" key="2">
    <source>
        <dbReference type="SMART" id="SM00849"/>
    </source>
</evidence>
<dbReference type="Pfam" id="PF12706">
    <property type="entry name" value="Lactamase_B_2"/>
    <property type="match status" value="1"/>
</dbReference>
<dbReference type="InterPro" id="IPR001279">
    <property type="entry name" value="Metallo-B-lactamas"/>
</dbReference>
<organism evidence="3 4">
    <name type="scientific">Acinetobacter gandensis</name>
    <dbReference type="NCBI Taxonomy" id="1443941"/>
    <lineage>
        <taxon>Bacteria</taxon>
        <taxon>Pseudomonadati</taxon>
        <taxon>Pseudomonadota</taxon>
        <taxon>Gammaproteobacteria</taxon>
        <taxon>Moraxellales</taxon>
        <taxon>Moraxellaceae</taxon>
        <taxon>Acinetobacter</taxon>
    </lineage>
</organism>
<dbReference type="InterPro" id="IPR050114">
    <property type="entry name" value="UPF0173_UPF0282_UlaG_hydrolase"/>
</dbReference>
<protein>
    <recommendedName>
        <fullName evidence="2">Metallo-beta-lactamase domain-containing protein</fullName>
    </recommendedName>
</protein>